<dbReference type="PANTHER" id="PTHR23155">
    <property type="entry name" value="DISEASE RESISTANCE PROTEIN RP"/>
    <property type="match status" value="1"/>
</dbReference>
<dbReference type="SUPFAM" id="SSF52058">
    <property type="entry name" value="L domain-like"/>
    <property type="match status" value="1"/>
</dbReference>
<evidence type="ECO:0000256" key="1">
    <source>
        <dbReference type="ARBA" id="ARBA00008894"/>
    </source>
</evidence>
<dbReference type="InterPro" id="IPR036388">
    <property type="entry name" value="WH-like_DNA-bd_sf"/>
</dbReference>
<dbReference type="GO" id="GO:0002758">
    <property type="term" value="P:innate immune response-activating signaling pathway"/>
    <property type="evidence" value="ECO:0007669"/>
    <property type="project" value="UniProtKB-ARBA"/>
</dbReference>
<keyword evidence="5" id="KW-0611">Plant defense</keyword>
<dbReference type="GO" id="GO:0009626">
    <property type="term" value="P:plant-type hypersensitive response"/>
    <property type="evidence" value="ECO:0007669"/>
    <property type="project" value="UniProtKB-ARBA"/>
</dbReference>
<evidence type="ECO:0000259" key="9">
    <source>
        <dbReference type="Pfam" id="PF23598"/>
    </source>
</evidence>
<dbReference type="PRINTS" id="PR00364">
    <property type="entry name" value="DISEASERSIST"/>
</dbReference>
<dbReference type="EMBL" id="LR746277">
    <property type="protein sequence ID" value="CAA7407865.1"/>
    <property type="molecule type" value="Genomic_DNA"/>
</dbReference>
<dbReference type="GO" id="GO:0042742">
    <property type="term" value="P:defense response to bacterium"/>
    <property type="evidence" value="ECO:0007669"/>
    <property type="project" value="UniProtKB-ARBA"/>
</dbReference>
<dbReference type="Gene3D" id="3.40.50.300">
    <property type="entry name" value="P-loop containing nucleotide triphosphate hydrolases"/>
    <property type="match status" value="1"/>
</dbReference>
<evidence type="ECO:0000259" key="8">
    <source>
        <dbReference type="Pfam" id="PF23559"/>
    </source>
</evidence>
<dbReference type="Proteomes" id="UP000663760">
    <property type="component" value="Chromosome 14"/>
</dbReference>
<name>A0A7I8LEZ7_SPIIN</name>
<comment type="similarity">
    <text evidence="1">Belongs to the disease resistance NB-LRR family.</text>
</comment>
<dbReference type="SUPFAM" id="SSF52540">
    <property type="entry name" value="P-loop containing nucleoside triphosphate hydrolases"/>
    <property type="match status" value="1"/>
</dbReference>
<dbReference type="InterPro" id="IPR027417">
    <property type="entry name" value="P-loop_NTPase"/>
</dbReference>
<dbReference type="InterPro" id="IPR002182">
    <property type="entry name" value="NB-ARC"/>
</dbReference>
<dbReference type="InterPro" id="IPR038005">
    <property type="entry name" value="RX-like_CC"/>
</dbReference>
<evidence type="ECO:0000256" key="4">
    <source>
        <dbReference type="ARBA" id="ARBA00022741"/>
    </source>
</evidence>
<evidence type="ECO:0000259" key="6">
    <source>
        <dbReference type="Pfam" id="PF00931"/>
    </source>
</evidence>
<dbReference type="InterPro" id="IPR032675">
    <property type="entry name" value="LRR_dom_sf"/>
</dbReference>
<evidence type="ECO:0000313" key="11">
    <source>
        <dbReference type="Proteomes" id="UP000663760"/>
    </source>
</evidence>
<dbReference type="InterPro" id="IPR042197">
    <property type="entry name" value="Apaf_helical"/>
</dbReference>
<dbReference type="PANTHER" id="PTHR23155:SF1185">
    <property type="entry name" value="DISEASE RESISTANCE RPP8-LIKE PROTEIN 3-RELATED"/>
    <property type="match status" value="1"/>
</dbReference>
<feature type="domain" description="Disease resistance N-terminal" evidence="7">
    <location>
        <begin position="5"/>
        <end position="89"/>
    </location>
</feature>
<dbReference type="Gene3D" id="1.10.10.10">
    <property type="entry name" value="Winged helix-like DNA-binding domain superfamily/Winged helix DNA-binding domain"/>
    <property type="match status" value="1"/>
</dbReference>
<dbReference type="FunFam" id="1.10.10.10:FF:000322">
    <property type="entry name" value="Probable disease resistance protein At1g63360"/>
    <property type="match status" value="1"/>
</dbReference>
<dbReference type="AlphaFoldDB" id="A0A7I8LEZ7"/>
<dbReference type="Gene3D" id="1.20.5.4130">
    <property type="match status" value="1"/>
</dbReference>
<protein>
    <submittedName>
        <fullName evidence="10">Uncharacterized protein</fullName>
    </submittedName>
</protein>
<dbReference type="InterPro" id="IPR058922">
    <property type="entry name" value="WHD_DRP"/>
</dbReference>
<feature type="domain" description="Disease resistance protein winged helix" evidence="8">
    <location>
        <begin position="430"/>
        <end position="498"/>
    </location>
</feature>
<dbReference type="Pfam" id="PF18052">
    <property type="entry name" value="Rx_N"/>
    <property type="match status" value="1"/>
</dbReference>
<dbReference type="Pfam" id="PF23598">
    <property type="entry name" value="LRR_14"/>
    <property type="match status" value="1"/>
</dbReference>
<accession>A0A7I8LEZ7</accession>
<dbReference type="FunFam" id="1.10.8.430:FF:000003">
    <property type="entry name" value="Probable disease resistance protein At5g66910"/>
    <property type="match status" value="1"/>
</dbReference>
<organism evidence="10 11">
    <name type="scientific">Spirodela intermedia</name>
    <name type="common">Intermediate duckweed</name>
    <dbReference type="NCBI Taxonomy" id="51605"/>
    <lineage>
        <taxon>Eukaryota</taxon>
        <taxon>Viridiplantae</taxon>
        <taxon>Streptophyta</taxon>
        <taxon>Embryophyta</taxon>
        <taxon>Tracheophyta</taxon>
        <taxon>Spermatophyta</taxon>
        <taxon>Magnoliopsida</taxon>
        <taxon>Liliopsida</taxon>
        <taxon>Araceae</taxon>
        <taxon>Lemnoideae</taxon>
        <taxon>Spirodela</taxon>
    </lineage>
</organism>
<keyword evidence="2" id="KW-0433">Leucine-rich repeat</keyword>
<feature type="domain" description="Disease resistance R13L4/SHOC-2-like LRR" evidence="9">
    <location>
        <begin position="550"/>
        <end position="862"/>
    </location>
</feature>
<dbReference type="OrthoDB" id="646178at2759"/>
<keyword evidence="3" id="KW-0677">Repeat</keyword>
<dbReference type="InterPro" id="IPR041118">
    <property type="entry name" value="Rx_N"/>
</dbReference>
<gene>
    <name evidence="10" type="ORF">SI8410_14018543</name>
</gene>
<dbReference type="Gene3D" id="3.80.10.10">
    <property type="entry name" value="Ribonuclease Inhibitor"/>
    <property type="match status" value="1"/>
</dbReference>
<dbReference type="InterPro" id="IPR055414">
    <property type="entry name" value="LRR_R13L4/SHOC2-like"/>
</dbReference>
<dbReference type="InterPro" id="IPR044974">
    <property type="entry name" value="Disease_R_plants"/>
</dbReference>
<dbReference type="FunFam" id="3.40.50.300:FF:001091">
    <property type="entry name" value="Probable disease resistance protein At1g61300"/>
    <property type="match status" value="1"/>
</dbReference>
<dbReference type="Pfam" id="PF23559">
    <property type="entry name" value="WHD_DRP"/>
    <property type="match status" value="1"/>
</dbReference>
<dbReference type="CDD" id="cd14798">
    <property type="entry name" value="RX-CC_like"/>
    <property type="match status" value="1"/>
</dbReference>
<evidence type="ECO:0000256" key="3">
    <source>
        <dbReference type="ARBA" id="ARBA00022737"/>
    </source>
</evidence>
<reference evidence="10" key="1">
    <citation type="submission" date="2020-02" db="EMBL/GenBank/DDBJ databases">
        <authorList>
            <person name="Scholz U."/>
            <person name="Mascher M."/>
            <person name="Fiebig A."/>
        </authorList>
    </citation>
    <scope>NUCLEOTIDE SEQUENCE</scope>
</reference>
<keyword evidence="11" id="KW-1185">Reference proteome</keyword>
<keyword evidence="4" id="KW-0547">Nucleotide-binding</keyword>
<evidence type="ECO:0000259" key="7">
    <source>
        <dbReference type="Pfam" id="PF18052"/>
    </source>
</evidence>
<sequence>MADAVVSYVVNRVGNFLLDEAVFLSEVKDQVEWVKDELLAMECFLKDADAKSKGDERVKNWVRNVREIACRAEDLIESFVLDAQRRGRRSEGFVQTALSCVCVPSDSIVLHQFGKEIEAIKTKIRDVNERRITYGIQNLGEEATRKIDDTVWERRRVVLHASDADLVGMDEEKNRILEHLLDESRKKRSVVSIVGMGGLGKTTLAKRIFNQVRANFSPSLLIVVSREYSVEDLLRDLLRQVTGLGGEEQEKMPRDKREERLYQDLMDKKYLIMLDDVWDTDVWRILGPHLPDAKNGSRVVITTRSIDVARAADSTTPPHELRFLTEEESWELLSKKAFPNQEDIDAVCSEQLREVGKQIARKCGGLPLALVVIGGLLSTKDPSLKEWRRLAETIVWKDIKDGRLCLDILALSYADLPHHLKCCFLYFSSFPEDFEIYIEKLTRLWIAEGLVERRAGETLEESAEGYLNELVRRCMVTVVQHGNNSWQDCRIHDLLRDFSIAEAKEVGFLVCRRIPEDQEASRPDSTVRRLSLHAGVAEDYVSLVKYTPRVRTLMWFNARRRRVVNFTIPELKLLRVIDLEGAPLAVLPKQVGDLVHLRYLGLRWTKIRGLPSSVGNLPHLQCLDVQWTRIERMPRSVWKLEALRHVDVPEEVDLEMVEPGLKNLQVLKVVRAGSWIESCLGTITSLRELELTGLKVDHHDALSSSLPMLSHLKKLRLEGASIPACLWKPSSFASLEVLSLKGQLTKPQQPGSGGVQWPLNLTQLSLSGTKLDQGSISALQSLPELAVLTLYSGSYTGNEMICSRGGFPQLQFLALAALELESLVVEAGAMSRLRSLKIYGCKKLVMLPEGLQYMTALKHLALHFMPPDFCSRVREDGEDWPKIRHIPSIYIPDP</sequence>
<proteinExistence type="inferred from homology"/>
<dbReference type="GO" id="GO:0043531">
    <property type="term" value="F:ADP binding"/>
    <property type="evidence" value="ECO:0007669"/>
    <property type="project" value="InterPro"/>
</dbReference>
<dbReference type="Pfam" id="PF00931">
    <property type="entry name" value="NB-ARC"/>
    <property type="match status" value="1"/>
</dbReference>
<dbReference type="Gene3D" id="1.10.8.430">
    <property type="entry name" value="Helical domain of apoptotic protease-activating factors"/>
    <property type="match status" value="1"/>
</dbReference>
<evidence type="ECO:0000313" key="10">
    <source>
        <dbReference type="EMBL" id="CAA7407865.1"/>
    </source>
</evidence>
<feature type="domain" description="NB-ARC" evidence="6">
    <location>
        <begin position="171"/>
        <end position="341"/>
    </location>
</feature>
<evidence type="ECO:0000256" key="5">
    <source>
        <dbReference type="ARBA" id="ARBA00022821"/>
    </source>
</evidence>
<evidence type="ECO:0000256" key="2">
    <source>
        <dbReference type="ARBA" id="ARBA00022614"/>
    </source>
</evidence>